<gene>
    <name evidence="6" type="ORF">Fot_54822</name>
</gene>
<dbReference type="CDD" id="cd01837">
    <property type="entry name" value="SGNH_plant_lipase_like"/>
    <property type="match status" value="1"/>
</dbReference>
<organism evidence="6 7">
    <name type="scientific">Forsythia ovata</name>
    <dbReference type="NCBI Taxonomy" id="205694"/>
    <lineage>
        <taxon>Eukaryota</taxon>
        <taxon>Viridiplantae</taxon>
        <taxon>Streptophyta</taxon>
        <taxon>Embryophyta</taxon>
        <taxon>Tracheophyta</taxon>
        <taxon>Spermatophyta</taxon>
        <taxon>Magnoliopsida</taxon>
        <taxon>eudicotyledons</taxon>
        <taxon>Gunneridae</taxon>
        <taxon>Pentapetalae</taxon>
        <taxon>asterids</taxon>
        <taxon>lamiids</taxon>
        <taxon>Lamiales</taxon>
        <taxon>Oleaceae</taxon>
        <taxon>Forsythieae</taxon>
        <taxon>Forsythia</taxon>
    </lineage>
</organism>
<protein>
    <submittedName>
        <fullName evidence="6">GDSL esterase/lipase</fullName>
    </submittedName>
</protein>
<dbReference type="GO" id="GO:0016787">
    <property type="term" value="F:hydrolase activity"/>
    <property type="evidence" value="ECO:0007669"/>
    <property type="project" value="UniProtKB-KW"/>
</dbReference>
<dbReference type="Gene3D" id="3.40.50.1110">
    <property type="entry name" value="SGNH hydrolase"/>
    <property type="match status" value="1"/>
</dbReference>
<proteinExistence type="inferred from homology"/>
<dbReference type="Pfam" id="PF00657">
    <property type="entry name" value="Lipase_GDSL"/>
    <property type="match status" value="1"/>
</dbReference>
<evidence type="ECO:0000256" key="2">
    <source>
        <dbReference type="ARBA" id="ARBA00022729"/>
    </source>
</evidence>
<comment type="caution">
    <text evidence="6">The sequence shown here is derived from an EMBL/GenBank/DDBJ whole genome shotgun (WGS) entry which is preliminary data.</text>
</comment>
<keyword evidence="3" id="KW-0378">Hydrolase</keyword>
<comment type="similarity">
    <text evidence="1">Belongs to the 'GDSL' lipolytic enzyme family.</text>
</comment>
<evidence type="ECO:0000313" key="6">
    <source>
        <dbReference type="EMBL" id="KAL2459573.1"/>
    </source>
</evidence>
<reference evidence="7" key="1">
    <citation type="submission" date="2024-07" db="EMBL/GenBank/DDBJ databases">
        <title>Two chromosome-level genome assemblies of Korean endemic species Abeliophyllum distichum and Forsythia ovata (Oleaceae).</title>
        <authorList>
            <person name="Jang H."/>
        </authorList>
    </citation>
    <scope>NUCLEOTIDE SEQUENCE [LARGE SCALE GENOMIC DNA]</scope>
</reference>
<dbReference type="EMBL" id="JBFOLJ010000022">
    <property type="protein sequence ID" value="KAL2459573.1"/>
    <property type="molecule type" value="Genomic_DNA"/>
</dbReference>
<sequence>MAISFTLSIAQISLITTTAILIFSTHSTATKTGIPSRPFKKVYAFGDSYTDTGNTHSSTGPSSFTYVSNPPYGTTFFHHPTNRYSDGRLVIDFVTQALSLPFLPPYRNPKLDKSYGVNFAVAGSTAIIHSFFVKNNLTLNITPQSLQTQLIWFNKFLESKGCKGSSASTTQECEAALNDALFWVGEIGANDYAYSFAGSVPSETIQKLAIYSVTSFLQALLNKGAKYILVQGLPPTGCLTLSMSLAPADDRDDMGCVGSVNKLTYLHNTILQTKLNDFRKKFPQAVIVYADYWNAYANVVKRNYGFKELFKVCCGSGGGTYNFDVFGTCGSPASSACANPSQYINWDGVHLTEAMYKVMAHSFLNGTFCHPPFSHLLSKKLQSG</sequence>
<evidence type="ECO:0000256" key="3">
    <source>
        <dbReference type="ARBA" id="ARBA00022801"/>
    </source>
</evidence>
<feature type="signal peptide" evidence="5">
    <location>
        <begin position="1"/>
        <end position="29"/>
    </location>
</feature>
<feature type="chain" id="PRO_5044804441" evidence="5">
    <location>
        <begin position="30"/>
        <end position="384"/>
    </location>
</feature>
<keyword evidence="4" id="KW-0325">Glycoprotein</keyword>
<dbReference type="InterPro" id="IPR001087">
    <property type="entry name" value="GDSL"/>
</dbReference>
<keyword evidence="2 5" id="KW-0732">Signal</keyword>
<evidence type="ECO:0000256" key="1">
    <source>
        <dbReference type="ARBA" id="ARBA00008668"/>
    </source>
</evidence>
<dbReference type="InterPro" id="IPR036514">
    <property type="entry name" value="SGNH_hydro_sf"/>
</dbReference>
<dbReference type="PANTHER" id="PTHR22835">
    <property type="entry name" value="ZINC FINGER FYVE DOMAIN CONTAINING PROTEIN"/>
    <property type="match status" value="1"/>
</dbReference>
<evidence type="ECO:0000256" key="5">
    <source>
        <dbReference type="SAM" id="SignalP"/>
    </source>
</evidence>
<dbReference type="AlphaFoldDB" id="A0ABD1P6R6"/>
<accession>A0ABD1P6R6</accession>
<evidence type="ECO:0000313" key="7">
    <source>
        <dbReference type="Proteomes" id="UP001604277"/>
    </source>
</evidence>
<name>A0ABD1P6R6_9LAMI</name>
<dbReference type="Proteomes" id="UP001604277">
    <property type="component" value="Unassembled WGS sequence"/>
</dbReference>
<dbReference type="PANTHER" id="PTHR22835:SF557">
    <property type="entry name" value="LIPASE_HYDROLASE FAMILY PROTEIN, PUTATIVE, EXPRESSED-RELATED"/>
    <property type="match status" value="1"/>
</dbReference>
<dbReference type="SUPFAM" id="SSF52266">
    <property type="entry name" value="SGNH hydrolase"/>
    <property type="match status" value="1"/>
</dbReference>
<evidence type="ECO:0000256" key="4">
    <source>
        <dbReference type="ARBA" id="ARBA00023180"/>
    </source>
</evidence>
<keyword evidence="7" id="KW-1185">Reference proteome</keyword>
<dbReference type="InterPro" id="IPR035669">
    <property type="entry name" value="SGNH_plant_lipase-like"/>
</dbReference>